<comment type="caution">
    <text evidence="2">The sequence shown here is derived from an EMBL/GenBank/DDBJ whole genome shotgun (WGS) entry which is preliminary data.</text>
</comment>
<reference evidence="3" key="1">
    <citation type="journal article" date="2015" name="Nat. Genet.">
        <title>The genome and transcriptome of the zoonotic hookworm Ancylostoma ceylanicum identify infection-specific gene families.</title>
        <authorList>
            <person name="Schwarz E.M."/>
            <person name="Hu Y."/>
            <person name="Antoshechkin I."/>
            <person name="Miller M.M."/>
            <person name="Sternberg P.W."/>
            <person name="Aroian R.V."/>
        </authorList>
    </citation>
    <scope>NUCLEOTIDE SEQUENCE</scope>
    <source>
        <strain evidence="3">HY135</strain>
    </source>
</reference>
<proteinExistence type="predicted"/>
<accession>A0A016THP6</accession>
<sequence length="71" mass="8203">MVANVLKQMSTRMATEGSPWELEWAPYGAPAPPTLRIRAEQLTSDLRDPFRTQQFRPERFKHGSTKSETNR</sequence>
<dbReference type="EMBL" id="JARK01001437">
    <property type="protein sequence ID" value="EYC02172.1"/>
    <property type="molecule type" value="Genomic_DNA"/>
</dbReference>
<protein>
    <submittedName>
        <fullName evidence="2">Uncharacterized protein</fullName>
    </submittedName>
</protein>
<keyword evidence="3" id="KW-1185">Reference proteome</keyword>
<dbReference type="Proteomes" id="UP000024635">
    <property type="component" value="Unassembled WGS sequence"/>
</dbReference>
<gene>
    <name evidence="2" type="primary">Acey_s0101.g3344</name>
    <name evidence="2" type="ORF">Y032_0101g3344</name>
</gene>
<feature type="compositionally biased region" description="Basic and acidic residues" evidence="1">
    <location>
        <begin position="46"/>
        <end position="61"/>
    </location>
</feature>
<evidence type="ECO:0000313" key="3">
    <source>
        <dbReference type="Proteomes" id="UP000024635"/>
    </source>
</evidence>
<organism evidence="2 3">
    <name type="scientific">Ancylostoma ceylanicum</name>
    <dbReference type="NCBI Taxonomy" id="53326"/>
    <lineage>
        <taxon>Eukaryota</taxon>
        <taxon>Metazoa</taxon>
        <taxon>Ecdysozoa</taxon>
        <taxon>Nematoda</taxon>
        <taxon>Chromadorea</taxon>
        <taxon>Rhabditida</taxon>
        <taxon>Rhabditina</taxon>
        <taxon>Rhabditomorpha</taxon>
        <taxon>Strongyloidea</taxon>
        <taxon>Ancylostomatidae</taxon>
        <taxon>Ancylostomatinae</taxon>
        <taxon>Ancylostoma</taxon>
    </lineage>
</organism>
<evidence type="ECO:0000313" key="2">
    <source>
        <dbReference type="EMBL" id="EYC02172.1"/>
    </source>
</evidence>
<evidence type="ECO:0000256" key="1">
    <source>
        <dbReference type="SAM" id="MobiDB-lite"/>
    </source>
</evidence>
<name>A0A016THP6_9BILA</name>
<feature type="region of interest" description="Disordered" evidence="1">
    <location>
        <begin position="46"/>
        <end position="71"/>
    </location>
</feature>
<dbReference type="AlphaFoldDB" id="A0A016THP6"/>